<dbReference type="Proteomes" id="UP000186817">
    <property type="component" value="Unassembled WGS sequence"/>
</dbReference>
<dbReference type="AlphaFoldDB" id="A0A1Q9F3C9"/>
<feature type="domain" description="NADP-dependent oxidoreductase" evidence="5">
    <location>
        <begin position="28"/>
        <end position="123"/>
    </location>
</feature>
<dbReference type="InterPro" id="IPR023210">
    <property type="entry name" value="NADP_OxRdtase_dom"/>
</dbReference>
<keyword evidence="2" id="KW-0521">NADP</keyword>
<dbReference type="SUPFAM" id="SSF51430">
    <property type="entry name" value="NAD(P)-linked oxidoreductase"/>
    <property type="match status" value="2"/>
</dbReference>
<gene>
    <name evidence="6" type="primary">AKR4C10</name>
    <name evidence="6" type="ORF">AK812_SmicGene1749</name>
</gene>
<evidence type="ECO:0000256" key="2">
    <source>
        <dbReference type="ARBA" id="ARBA00022857"/>
    </source>
</evidence>
<keyword evidence="3" id="KW-0560">Oxidoreductase</keyword>
<evidence type="ECO:0000256" key="4">
    <source>
        <dbReference type="SAM" id="MobiDB-lite"/>
    </source>
</evidence>
<evidence type="ECO:0000259" key="5">
    <source>
        <dbReference type="Pfam" id="PF00248"/>
    </source>
</evidence>
<feature type="region of interest" description="Disordered" evidence="4">
    <location>
        <begin position="365"/>
        <end position="390"/>
    </location>
</feature>
<reference evidence="6 7" key="1">
    <citation type="submission" date="2016-02" db="EMBL/GenBank/DDBJ databases">
        <title>Genome analysis of coral dinoflagellate symbionts highlights evolutionary adaptations to a symbiotic lifestyle.</title>
        <authorList>
            <person name="Aranda M."/>
            <person name="Li Y."/>
            <person name="Liew Y.J."/>
            <person name="Baumgarten S."/>
            <person name="Simakov O."/>
            <person name="Wilson M."/>
            <person name="Piel J."/>
            <person name="Ashoor H."/>
            <person name="Bougouffa S."/>
            <person name="Bajic V.B."/>
            <person name="Ryu T."/>
            <person name="Ravasi T."/>
            <person name="Bayer T."/>
            <person name="Micklem G."/>
            <person name="Kim H."/>
            <person name="Bhak J."/>
            <person name="Lajeunesse T.C."/>
            <person name="Voolstra C.R."/>
        </authorList>
    </citation>
    <scope>NUCLEOTIDE SEQUENCE [LARGE SCALE GENOMIC DNA]</scope>
    <source>
        <strain evidence="6 7">CCMP2467</strain>
    </source>
</reference>
<dbReference type="Pfam" id="PF00248">
    <property type="entry name" value="Aldo_ket_red"/>
    <property type="match status" value="2"/>
</dbReference>
<dbReference type="PRINTS" id="PR00069">
    <property type="entry name" value="ALDKETRDTASE"/>
</dbReference>
<comment type="caution">
    <text evidence="6">The sequence shown here is derived from an EMBL/GenBank/DDBJ whole genome shotgun (WGS) entry which is preliminary data.</text>
</comment>
<dbReference type="Gene3D" id="3.20.20.100">
    <property type="entry name" value="NADP-dependent oxidoreductase domain"/>
    <property type="match status" value="2"/>
</dbReference>
<evidence type="ECO:0000313" key="7">
    <source>
        <dbReference type="Proteomes" id="UP000186817"/>
    </source>
</evidence>
<dbReference type="InterPro" id="IPR036812">
    <property type="entry name" value="NAD(P)_OxRdtase_dom_sf"/>
</dbReference>
<proteinExistence type="inferred from homology"/>
<keyword evidence="7" id="KW-1185">Reference proteome</keyword>
<dbReference type="PANTHER" id="PTHR43827">
    <property type="entry name" value="2,5-DIKETO-D-GLUCONIC ACID REDUCTASE"/>
    <property type="match status" value="1"/>
</dbReference>
<dbReference type="GO" id="GO:0016616">
    <property type="term" value="F:oxidoreductase activity, acting on the CH-OH group of donors, NAD or NADP as acceptor"/>
    <property type="evidence" value="ECO:0007669"/>
    <property type="project" value="UniProtKB-ARBA"/>
</dbReference>
<dbReference type="InterPro" id="IPR020471">
    <property type="entry name" value="AKR"/>
</dbReference>
<evidence type="ECO:0000313" key="6">
    <source>
        <dbReference type="EMBL" id="OLQ14171.1"/>
    </source>
</evidence>
<sequence length="644" mass="70938">MVARPCDVISLPIRGGGHVNMPRVMLGTGGYEGLSGRAGRAAILAALKMGYRGIDTSEMNRNLTDVRWACTRSGLAREDYFLVVKIPPWSHGHDGVLQSFRRQASQLAVDYVDLLLIQWPHVWSLEQRDWGPEQWSRPATTAALAVLARQDSGWRQTWWANQASHCRAFGLFVTGNGAKDCHMPMLSPVRDGKTGTLSQVQACQRQVSELRASLSLLAERCGCLEDVHKGAIERLRDFGSPKPGATLEQLKKQSMAKVKALQSRHGELMSKLQEELSLSCERSEPTPTTEKLKTPAVLKGAAGVPSPDLAKPEAVNGAGVAAPLTLESENGHEQTDVSSVTVMPIDGRVGKLNSRLRFHDIQAKSAPDRLTPQGLPMARNSPESGRNRKGEAGVCGSVFSRVASDAPNANASVIQGCLGTVQCLFQHFRLEDLALRVLRRASQTKASLRGETWRAMEELFNSGRARAIGVSNHTIEDMEAILQGCVVAPMVMQGESHPHWPNRSVRDWCRKQSIAFQGYAPFGGQETERNSGHRAVDDPTVLSVAEKHQLTPFQVCMQWNQARNSSTVVKSKISGHLRENLAACGEMRCTATDLGRIDERAKEFLKYGPCYWGHNDMDYLHPWKDEEKMWDAMLPGGQEVCGRI</sequence>
<organism evidence="6 7">
    <name type="scientific">Symbiodinium microadriaticum</name>
    <name type="common">Dinoflagellate</name>
    <name type="synonym">Zooxanthella microadriatica</name>
    <dbReference type="NCBI Taxonomy" id="2951"/>
    <lineage>
        <taxon>Eukaryota</taxon>
        <taxon>Sar</taxon>
        <taxon>Alveolata</taxon>
        <taxon>Dinophyceae</taxon>
        <taxon>Suessiales</taxon>
        <taxon>Symbiodiniaceae</taxon>
        <taxon>Symbiodinium</taxon>
    </lineage>
</organism>
<feature type="domain" description="NADP-dependent oxidoreductase" evidence="5">
    <location>
        <begin position="451"/>
        <end position="599"/>
    </location>
</feature>
<dbReference type="OrthoDB" id="413396at2759"/>
<dbReference type="PANTHER" id="PTHR43827:SF3">
    <property type="entry name" value="NADP-DEPENDENT OXIDOREDUCTASE DOMAIN-CONTAINING PROTEIN"/>
    <property type="match status" value="1"/>
</dbReference>
<evidence type="ECO:0000256" key="1">
    <source>
        <dbReference type="ARBA" id="ARBA00007905"/>
    </source>
</evidence>
<protein>
    <submittedName>
        <fullName evidence="6">Aldo-keto reductase family 4 member C10</fullName>
    </submittedName>
</protein>
<dbReference type="EMBL" id="LSRX01000019">
    <property type="protein sequence ID" value="OLQ14171.1"/>
    <property type="molecule type" value="Genomic_DNA"/>
</dbReference>
<comment type="similarity">
    <text evidence="1">Belongs to the aldo/keto reductase family.</text>
</comment>
<name>A0A1Q9F3C9_SYMMI</name>
<evidence type="ECO:0000256" key="3">
    <source>
        <dbReference type="ARBA" id="ARBA00023002"/>
    </source>
</evidence>
<accession>A0A1Q9F3C9</accession>